<evidence type="ECO:0000256" key="1">
    <source>
        <dbReference type="SAM" id="MobiDB-lite"/>
    </source>
</evidence>
<name>A0A2B7X9C7_POLH7</name>
<dbReference type="Proteomes" id="UP000224634">
    <property type="component" value="Unassembled WGS sequence"/>
</dbReference>
<feature type="region of interest" description="Disordered" evidence="1">
    <location>
        <begin position="342"/>
        <end position="371"/>
    </location>
</feature>
<organism evidence="3 4">
    <name type="scientific">Polytolypa hystricis (strain UAMH7299)</name>
    <dbReference type="NCBI Taxonomy" id="1447883"/>
    <lineage>
        <taxon>Eukaryota</taxon>
        <taxon>Fungi</taxon>
        <taxon>Dikarya</taxon>
        <taxon>Ascomycota</taxon>
        <taxon>Pezizomycotina</taxon>
        <taxon>Eurotiomycetes</taxon>
        <taxon>Eurotiomycetidae</taxon>
        <taxon>Onygenales</taxon>
        <taxon>Onygenales incertae sedis</taxon>
        <taxon>Polytolypa</taxon>
    </lineage>
</organism>
<keyword evidence="2" id="KW-0812">Transmembrane</keyword>
<evidence type="ECO:0000313" key="3">
    <source>
        <dbReference type="EMBL" id="PGH05373.1"/>
    </source>
</evidence>
<dbReference type="AlphaFoldDB" id="A0A2B7X9C7"/>
<keyword evidence="4" id="KW-1185">Reference proteome</keyword>
<gene>
    <name evidence="3" type="ORF">AJ80_08341</name>
</gene>
<keyword evidence="2" id="KW-0472">Membrane</keyword>
<evidence type="ECO:0000313" key="4">
    <source>
        <dbReference type="Proteomes" id="UP000224634"/>
    </source>
</evidence>
<proteinExistence type="predicted"/>
<feature type="region of interest" description="Disordered" evidence="1">
    <location>
        <begin position="127"/>
        <end position="157"/>
    </location>
</feature>
<comment type="caution">
    <text evidence="3">The sequence shown here is derived from an EMBL/GenBank/DDBJ whole genome shotgun (WGS) entry which is preliminary data.</text>
</comment>
<accession>A0A2B7X9C7</accession>
<sequence length="437" mass="49419">MAEGPEGEDHRPYGWFVHPNSVAMDITGEEAPDEESDQDSDVTTSILPYDEDLRQVIGDLETCAGDLWPYAINNHSEPEPQLSKNGLRSCRHAIATILRWIQMRRNKLPNTNLSTIDAILPRSGNIYLRGSENDSPSSNEGPKQSQVKARGAAERRRRAIPTSMAALSFRDRPVDCDELVCGAANLFGICSEPSSKLKPSISETCKICFPRNEVMIRAKCAEKLRREKHAFYILFIMLIMVIISAMVIVFVNSRKRKAQETSDSSSAFDDGENMFKLLVKRWTAWEPRHIPLVSWVLLRLQRTHSCPDVEDHPIPVEKLHRFKLDVDFDGILNDDLNHERKLPEKSAEASIARPNPLKIRKPRMGSDSPRPEMVPVMPRARSTSVQHASLVTAHINANNIRETTRRGVAPPYPGSEELHLAYPTRRTSVSQQERRSH</sequence>
<dbReference type="EMBL" id="PDNA01000188">
    <property type="protein sequence ID" value="PGH05373.1"/>
    <property type="molecule type" value="Genomic_DNA"/>
</dbReference>
<reference evidence="3 4" key="1">
    <citation type="submission" date="2017-10" db="EMBL/GenBank/DDBJ databases">
        <title>Comparative genomics in systemic dimorphic fungi from Ajellomycetaceae.</title>
        <authorList>
            <person name="Munoz J.F."/>
            <person name="Mcewen J.G."/>
            <person name="Clay O.K."/>
            <person name="Cuomo C.A."/>
        </authorList>
    </citation>
    <scope>NUCLEOTIDE SEQUENCE [LARGE SCALE GENOMIC DNA]</scope>
    <source>
        <strain evidence="3 4">UAMH7299</strain>
    </source>
</reference>
<feature type="compositionally biased region" description="Polar residues" evidence="1">
    <location>
        <begin position="133"/>
        <end position="147"/>
    </location>
</feature>
<protein>
    <submittedName>
        <fullName evidence="3">Uncharacterized protein</fullName>
    </submittedName>
</protein>
<feature type="transmembrane region" description="Helical" evidence="2">
    <location>
        <begin position="230"/>
        <end position="251"/>
    </location>
</feature>
<dbReference type="OrthoDB" id="4179888at2759"/>
<dbReference type="STRING" id="1447883.A0A2B7X9C7"/>
<evidence type="ECO:0000256" key="2">
    <source>
        <dbReference type="SAM" id="Phobius"/>
    </source>
</evidence>
<keyword evidence="2" id="KW-1133">Transmembrane helix</keyword>
<feature type="region of interest" description="Disordered" evidence="1">
    <location>
        <begin position="401"/>
        <end position="437"/>
    </location>
</feature>